<keyword evidence="5 6" id="KW-0539">Nucleus</keyword>
<gene>
    <name evidence="7" type="primary">TRM6</name>
    <name evidence="7" type="ORF">C6P45_005271</name>
</gene>
<keyword evidence="4 6" id="KW-0819">tRNA processing</keyword>
<protein>
    <recommendedName>
        <fullName evidence="3 6">tRNA (adenine(58)-N(1))-methyltransferase non-catalytic subunit TRM6</fullName>
    </recommendedName>
</protein>
<comment type="subcellular location">
    <subcellularLocation>
        <location evidence="1 6">Nucleus</location>
    </subcellularLocation>
</comment>
<comment type="similarity">
    <text evidence="2 6">Belongs to the TRM6/GCD10 family.</text>
</comment>
<accession>A0A9P6WBE0</accession>
<evidence type="ECO:0000313" key="8">
    <source>
        <dbReference type="Proteomes" id="UP000750334"/>
    </source>
</evidence>
<dbReference type="InterPro" id="IPR017423">
    <property type="entry name" value="TRM6"/>
</dbReference>
<dbReference type="GO" id="GO:0030488">
    <property type="term" value="P:tRNA methylation"/>
    <property type="evidence" value="ECO:0007669"/>
    <property type="project" value="InterPro"/>
</dbReference>
<comment type="subunit">
    <text evidence="6">Heterotetramer.</text>
</comment>
<evidence type="ECO:0000256" key="2">
    <source>
        <dbReference type="ARBA" id="ARBA00008320"/>
    </source>
</evidence>
<evidence type="ECO:0000256" key="6">
    <source>
        <dbReference type="PIRNR" id="PIRNR038170"/>
    </source>
</evidence>
<organism evidence="7 8">
    <name type="scientific">Maudiozyma exigua</name>
    <name type="common">Yeast</name>
    <name type="synonym">Kazachstania exigua</name>
    <dbReference type="NCBI Taxonomy" id="34358"/>
    <lineage>
        <taxon>Eukaryota</taxon>
        <taxon>Fungi</taxon>
        <taxon>Dikarya</taxon>
        <taxon>Ascomycota</taxon>
        <taxon>Saccharomycotina</taxon>
        <taxon>Saccharomycetes</taxon>
        <taxon>Saccharomycetales</taxon>
        <taxon>Saccharomycetaceae</taxon>
        <taxon>Maudiozyma</taxon>
    </lineage>
</organism>
<comment type="caution">
    <text evidence="7">The sequence shown here is derived from an EMBL/GenBank/DDBJ whole genome shotgun (WGS) entry which is preliminary data.</text>
</comment>
<dbReference type="EMBL" id="PUHR01000089">
    <property type="protein sequence ID" value="KAG0667857.1"/>
    <property type="molecule type" value="Genomic_DNA"/>
</dbReference>
<dbReference type="AlphaFoldDB" id="A0A9P6WBE0"/>
<evidence type="ECO:0000313" key="7">
    <source>
        <dbReference type="EMBL" id="KAG0667857.1"/>
    </source>
</evidence>
<comment type="function">
    <text evidence="6">Substrate-binding subunit of tRNA (adenine-N1-)-methyltransferase, which catalyzes the formation of N1-methyladenine at position 58 (m1A58) in initiator methionyl-tRNA.</text>
</comment>
<sequence length="463" mass="52525">MDSSKLDPLKQIALDQFVIITLPSEKCKIVELKGNTSVSLGKFGAFHVNDIVGYPLGTKFEIYYDSETVETIGGDEPVKPNKKNKITKVNIGKVRIVEKDTKRDDGLDNVGNSHNNKELINLGSDIQKMTSDDIEALKKQSTSANEIISKIIESHGTFDKKTLFSQEKYLKRKKQKFDKQFVVNYLSANLLLQYLIDKNDIQRIMDMSEESIGMLLNLANIRPNGTYLCMDETGGLLIYFLLERMFGGDDTTGATGKIVVVHENEHPNFDLLKYSNYSEKFIAEHVIPISILEYFEPRTVEEVELDFKPLSREEVSELKSGAKNTYFRKLKWHKIHLQAIDVATKWVYDGLVVATTLHLPTLLPQLGKRVHGSRPIVCYSQFKEVLLELSHTLYDDLNYLAPTIIETKCRPYQSIRGRIHPLMTMKGGGGYLLWCHKVIPAPEPELIPTESVPNNDKGDTVEK</sequence>
<name>A0A9P6WBE0_MAUEX</name>
<dbReference type="PANTHER" id="PTHR12945:SF0">
    <property type="entry name" value="TRNA (ADENINE(58)-N(1))-METHYLTRANSFERASE NON-CATALYTIC SUBUNIT TRM6"/>
    <property type="match status" value="1"/>
</dbReference>
<keyword evidence="8" id="KW-1185">Reference proteome</keyword>
<dbReference type="PANTHER" id="PTHR12945">
    <property type="entry name" value="TRANSLATION INITIATION FACTOR EIF3-RELATED"/>
    <property type="match status" value="1"/>
</dbReference>
<dbReference type="OrthoDB" id="10254665at2759"/>
<dbReference type="GO" id="GO:0031515">
    <property type="term" value="C:tRNA (m1A) methyltransferase complex"/>
    <property type="evidence" value="ECO:0007669"/>
    <property type="project" value="UniProtKB-UniRule"/>
</dbReference>
<evidence type="ECO:0000256" key="1">
    <source>
        <dbReference type="ARBA" id="ARBA00004123"/>
    </source>
</evidence>
<evidence type="ECO:0000256" key="3">
    <source>
        <dbReference type="ARBA" id="ARBA00021704"/>
    </source>
</evidence>
<dbReference type="PIRSF" id="PIRSF038170">
    <property type="entry name" value="tRNA_m1A_mtfrase"/>
    <property type="match status" value="1"/>
</dbReference>
<dbReference type="GO" id="GO:0005634">
    <property type="term" value="C:nucleus"/>
    <property type="evidence" value="ECO:0007669"/>
    <property type="project" value="UniProtKB-SubCell"/>
</dbReference>
<proteinExistence type="inferred from homology"/>
<dbReference type="Proteomes" id="UP000750334">
    <property type="component" value="Unassembled WGS sequence"/>
</dbReference>
<reference evidence="7 8" key="1">
    <citation type="submission" date="2020-11" db="EMBL/GenBank/DDBJ databases">
        <title>Kefir isolates.</title>
        <authorList>
            <person name="Marcisauskas S."/>
            <person name="Kim Y."/>
            <person name="Blasche S."/>
        </authorList>
    </citation>
    <scope>NUCLEOTIDE SEQUENCE [LARGE SCALE GENOMIC DNA]</scope>
    <source>
        <strain evidence="7 8">OG2</strain>
    </source>
</reference>
<evidence type="ECO:0000256" key="4">
    <source>
        <dbReference type="ARBA" id="ARBA00022694"/>
    </source>
</evidence>
<dbReference type="Pfam" id="PF04189">
    <property type="entry name" value="Gcd10p"/>
    <property type="match status" value="1"/>
</dbReference>
<evidence type="ECO:0000256" key="5">
    <source>
        <dbReference type="ARBA" id="ARBA00023242"/>
    </source>
</evidence>